<keyword evidence="2" id="KW-1185">Reference proteome</keyword>
<proteinExistence type="predicted"/>
<dbReference type="EMBL" id="JARKIB010000222">
    <property type="protein sequence ID" value="KAJ7722174.1"/>
    <property type="molecule type" value="Genomic_DNA"/>
</dbReference>
<name>A0AAD7HKP5_9AGAR</name>
<dbReference type="Proteomes" id="UP001215598">
    <property type="component" value="Unassembled WGS sequence"/>
</dbReference>
<evidence type="ECO:0000313" key="2">
    <source>
        <dbReference type="Proteomes" id="UP001215598"/>
    </source>
</evidence>
<evidence type="ECO:0000313" key="1">
    <source>
        <dbReference type="EMBL" id="KAJ7722174.1"/>
    </source>
</evidence>
<protein>
    <submittedName>
        <fullName evidence="1">Uncharacterized protein</fullName>
    </submittedName>
</protein>
<organism evidence="1 2">
    <name type="scientific">Mycena metata</name>
    <dbReference type="NCBI Taxonomy" id="1033252"/>
    <lineage>
        <taxon>Eukaryota</taxon>
        <taxon>Fungi</taxon>
        <taxon>Dikarya</taxon>
        <taxon>Basidiomycota</taxon>
        <taxon>Agaricomycotina</taxon>
        <taxon>Agaricomycetes</taxon>
        <taxon>Agaricomycetidae</taxon>
        <taxon>Agaricales</taxon>
        <taxon>Marasmiineae</taxon>
        <taxon>Mycenaceae</taxon>
        <taxon>Mycena</taxon>
    </lineage>
</organism>
<sequence>MLLFYAFRNPENGCTGIQRTIKSIGGDELATTYGVPWSEFAEAVIPRPHTHQATAITVKDGVVILPAFDVDTMPLGSLRFLLTEYFRLCWKHRDSIIDNSVVPWTEIVSNPAKFYDTETFIFPVPLKNPEEFTSTGDSHVIEWYSAAFTNPLARPHHSIALASACY</sequence>
<gene>
    <name evidence="1" type="ORF">B0H16DRAFT_1737861</name>
</gene>
<comment type="caution">
    <text evidence="1">The sequence shown here is derived from an EMBL/GenBank/DDBJ whole genome shotgun (WGS) entry which is preliminary data.</text>
</comment>
<dbReference type="AlphaFoldDB" id="A0AAD7HKP5"/>
<accession>A0AAD7HKP5</accession>
<reference evidence="1" key="1">
    <citation type="submission" date="2023-03" db="EMBL/GenBank/DDBJ databases">
        <title>Massive genome expansion in bonnet fungi (Mycena s.s.) driven by repeated elements and novel gene families across ecological guilds.</title>
        <authorList>
            <consortium name="Lawrence Berkeley National Laboratory"/>
            <person name="Harder C.B."/>
            <person name="Miyauchi S."/>
            <person name="Viragh M."/>
            <person name="Kuo A."/>
            <person name="Thoen E."/>
            <person name="Andreopoulos B."/>
            <person name="Lu D."/>
            <person name="Skrede I."/>
            <person name="Drula E."/>
            <person name="Henrissat B."/>
            <person name="Morin E."/>
            <person name="Kohler A."/>
            <person name="Barry K."/>
            <person name="LaButti K."/>
            <person name="Morin E."/>
            <person name="Salamov A."/>
            <person name="Lipzen A."/>
            <person name="Mereny Z."/>
            <person name="Hegedus B."/>
            <person name="Baldrian P."/>
            <person name="Stursova M."/>
            <person name="Weitz H."/>
            <person name="Taylor A."/>
            <person name="Grigoriev I.V."/>
            <person name="Nagy L.G."/>
            <person name="Martin F."/>
            <person name="Kauserud H."/>
        </authorList>
    </citation>
    <scope>NUCLEOTIDE SEQUENCE</scope>
    <source>
        <strain evidence="1">CBHHK182m</strain>
    </source>
</reference>